<dbReference type="Proteomes" id="UP000186143">
    <property type="component" value="Unassembled WGS sequence"/>
</dbReference>
<reference evidence="1 2" key="1">
    <citation type="submission" date="2016-09" db="EMBL/GenBank/DDBJ databases">
        <title>Rhizobium sp. nov., a novel species isolated from the rice rhizosphere.</title>
        <authorList>
            <person name="Zhao J."/>
            <person name="Zhang X."/>
        </authorList>
    </citation>
    <scope>NUCLEOTIDE SEQUENCE [LARGE SCALE GENOMIC DNA]</scope>
    <source>
        <strain evidence="1 2">MH17</strain>
    </source>
</reference>
<organism evidence="1 2">
    <name type="scientific">Xaviernesmea rhizosphaerae</name>
    <dbReference type="NCBI Taxonomy" id="1672749"/>
    <lineage>
        <taxon>Bacteria</taxon>
        <taxon>Pseudomonadati</taxon>
        <taxon>Pseudomonadota</taxon>
        <taxon>Alphaproteobacteria</taxon>
        <taxon>Hyphomicrobiales</taxon>
        <taxon>Rhizobiaceae</taxon>
        <taxon>Rhizobium/Agrobacterium group</taxon>
        <taxon>Xaviernesmea</taxon>
    </lineage>
</organism>
<evidence type="ECO:0000313" key="2">
    <source>
        <dbReference type="Proteomes" id="UP000186143"/>
    </source>
</evidence>
<name>A0A1Q9AEF8_9HYPH</name>
<sequence length="127" mass="13850">MSENTVLTMSSWRDVHEIIVKTKEGRSCSILIHDDGGGAFDTDILISGLVGSARPAMSYGLKSTTPTSTPKEHFNDSLLLITAHLKQYAPTDEMADFWNPCNTPFVSQLEQNEVLAALGIGQVVRVN</sequence>
<protein>
    <submittedName>
        <fullName evidence="1">Uncharacterized protein</fullName>
    </submittedName>
</protein>
<comment type="caution">
    <text evidence="1">The sequence shown here is derived from an EMBL/GenBank/DDBJ whole genome shotgun (WGS) entry which is preliminary data.</text>
</comment>
<gene>
    <name evidence="1" type="ORF">BJF92_00610</name>
</gene>
<proteinExistence type="predicted"/>
<evidence type="ECO:0000313" key="1">
    <source>
        <dbReference type="EMBL" id="OLP53303.1"/>
    </source>
</evidence>
<dbReference type="AlphaFoldDB" id="A0A1Q9AEF8"/>
<dbReference type="EMBL" id="MKIO01000040">
    <property type="protein sequence ID" value="OLP53303.1"/>
    <property type="molecule type" value="Genomic_DNA"/>
</dbReference>
<accession>A0A1Q9AEF8</accession>
<dbReference type="RefSeq" id="WP_075636526.1">
    <property type="nucleotide sequence ID" value="NZ_MKIO01000040.1"/>
</dbReference>